<comment type="caution">
    <text evidence="3">The sequence shown here is derived from an EMBL/GenBank/DDBJ whole genome shotgun (WGS) entry which is preliminary data.</text>
</comment>
<dbReference type="Proteomes" id="UP001370758">
    <property type="component" value="Unassembled WGS sequence"/>
</dbReference>
<feature type="domain" description="HNH nuclease" evidence="1">
    <location>
        <begin position="126"/>
        <end position="202"/>
    </location>
</feature>
<accession>A0AAV9WMD8</accession>
<dbReference type="Pfam" id="PF13391">
    <property type="entry name" value="HNH_2"/>
    <property type="match status" value="1"/>
</dbReference>
<feature type="domain" description="DUF7881" evidence="2">
    <location>
        <begin position="11"/>
        <end position="91"/>
    </location>
</feature>
<evidence type="ECO:0000313" key="3">
    <source>
        <dbReference type="EMBL" id="KAK6511443.1"/>
    </source>
</evidence>
<dbReference type="Pfam" id="PF25324">
    <property type="entry name" value="DUF7881"/>
    <property type="match status" value="1"/>
</dbReference>
<evidence type="ECO:0000259" key="1">
    <source>
        <dbReference type="Pfam" id="PF13391"/>
    </source>
</evidence>
<dbReference type="EMBL" id="JAVHJL010000001">
    <property type="protein sequence ID" value="KAK6511443.1"/>
    <property type="molecule type" value="Genomic_DNA"/>
</dbReference>
<dbReference type="InterPro" id="IPR003615">
    <property type="entry name" value="HNH_nuc"/>
</dbReference>
<dbReference type="InterPro" id="IPR057203">
    <property type="entry name" value="DUF7881"/>
</dbReference>
<proteinExistence type="predicted"/>
<evidence type="ECO:0008006" key="5">
    <source>
        <dbReference type="Google" id="ProtNLM"/>
    </source>
</evidence>
<organism evidence="3 4">
    <name type="scientific">Arthrobotrys musiformis</name>
    <dbReference type="NCBI Taxonomy" id="47236"/>
    <lineage>
        <taxon>Eukaryota</taxon>
        <taxon>Fungi</taxon>
        <taxon>Dikarya</taxon>
        <taxon>Ascomycota</taxon>
        <taxon>Pezizomycotina</taxon>
        <taxon>Orbiliomycetes</taxon>
        <taxon>Orbiliales</taxon>
        <taxon>Orbiliaceae</taxon>
        <taxon>Arthrobotrys</taxon>
    </lineage>
</organism>
<sequence>MPNDPKRKWSAFLFLSSDPDVRIGGCYHKHYTQRDFYDFIEILVIPDISVEEAESLPGRLEVRRRGEQSVLANSDNFPLSPGDYIISSSVPLYVTNELFLDHVMSSSTTPRAQAFRESVRARDRECVIDQRSSSDSEDYAGLEVAHIWPLSQGSEWLRQGYGRFITDSDGVPDEGKMNSPQNGILLSGHIHTWFDAHRVAVNPRKGYKVYVFGSDRYELSGKRMKVSARENGDRGVRDALLMWHFRQCVLKNMRGSGEPSWDYGPNEGGDVVGRLLSSCDDPDRAMARLGHEVAARLSLSSFTSSSQSSRNY</sequence>
<evidence type="ECO:0000259" key="2">
    <source>
        <dbReference type="Pfam" id="PF25324"/>
    </source>
</evidence>
<keyword evidence="4" id="KW-1185">Reference proteome</keyword>
<dbReference type="AlphaFoldDB" id="A0AAV9WMD8"/>
<protein>
    <recommendedName>
        <fullName evidence="5">HNH nuclease domain-containing protein</fullName>
    </recommendedName>
</protein>
<gene>
    <name evidence="3" type="ORF">TWF481_000359</name>
</gene>
<name>A0AAV9WMD8_9PEZI</name>
<reference evidence="3 4" key="1">
    <citation type="submission" date="2023-08" db="EMBL/GenBank/DDBJ databases">
        <authorList>
            <person name="Palmer J.M."/>
        </authorList>
    </citation>
    <scope>NUCLEOTIDE SEQUENCE [LARGE SCALE GENOMIC DNA]</scope>
    <source>
        <strain evidence="3 4">TWF481</strain>
    </source>
</reference>
<evidence type="ECO:0000313" key="4">
    <source>
        <dbReference type="Proteomes" id="UP001370758"/>
    </source>
</evidence>